<dbReference type="AlphaFoldDB" id="A0A8X6MKY2"/>
<dbReference type="EMBL" id="BMAW01000103">
    <property type="protein sequence ID" value="GFS67485.1"/>
    <property type="molecule type" value="Genomic_DNA"/>
</dbReference>
<dbReference type="OrthoDB" id="6442596at2759"/>
<gene>
    <name evidence="1" type="primary">NCL1_20329</name>
    <name evidence="1" type="ORF">NPIL_154131</name>
</gene>
<reference evidence="1" key="1">
    <citation type="submission" date="2020-08" db="EMBL/GenBank/DDBJ databases">
        <title>Multicomponent nature underlies the extraordinary mechanical properties of spider dragline silk.</title>
        <authorList>
            <person name="Kono N."/>
            <person name="Nakamura H."/>
            <person name="Mori M."/>
            <person name="Yoshida Y."/>
            <person name="Ohtoshi R."/>
            <person name="Malay A.D."/>
            <person name="Moran D.A.P."/>
            <person name="Tomita M."/>
            <person name="Numata K."/>
            <person name="Arakawa K."/>
        </authorList>
    </citation>
    <scope>NUCLEOTIDE SEQUENCE</scope>
</reference>
<evidence type="ECO:0000313" key="2">
    <source>
        <dbReference type="Proteomes" id="UP000887013"/>
    </source>
</evidence>
<accession>A0A8X6MKY2</accession>
<dbReference type="Proteomes" id="UP000887013">
    <property type="component" value="Unassembled WGS sequence"/>
</dbReference>
<proteinExistence type="predicted"/>
<keyword evidence="2" id="KW-1185">Reference proteome</keyword>
<comment type="caution">
    <text evidence="1">The sequence shown here is derived from an EMBL/GenBank/DDBJ whole genome shotgun (WGS) entry which is preliminary data.</text>
</comment>
<organism evidence="1 2">
    <name type="scientific">Nephila pilipes</name>
    <name type="common">Giant wood spider</name>
    <name type="synonym">Nephila maculata</name>
    <dbReference type="NCBI Taxonomy" id="299642"/>
    <lineage>
        <taxon>Eukaryota</taxon>
        <taxon>Metazoa</taxon>
        <taxon>Ecdysozoa</taxon>
        <taxon>Arthropoda</taxon>
        <taxon>Chelicerata</taxon>
        <taxon>Arachnida</taxon>
        <taxon>Araneae</taxon>
        <taxon>Araneomorphae</taxon>
        <taxon>Entelegynae</taxon>
        <taxon>Araneoidea</taxon>
        <taxon>Nephilidae</taxon>
        <taxon>Nephila</taxon>
    </lineage>
</organism>
<protein>
    <submittedName>
        <fullName evidence="1">Uncharacterized protein</fullName>
    </submittedName>
</protein>
<evidence type="ECO:0000313" key="1">
    <source>
        <dbReference type="EMBL" id="GFS67485.1"/>
    </source>
</evidence>
<name>A0A8X6MKY2_NEPPI</name>
<sequence length="288" mass="34672">MSLIFHTISPLLTLTKINVSPDEMSYITKMRNAIQFQIFEDNQHFLVLKYFAFSHNLLCHERQMFMLQALLNRSLTEVVKSHVLVKNFLTFINWKRVCIDGDGFQIRQKAHQQKEQVFRRDEYASKNHYLVATFDKLLWYYFFDDWHTWDTLNRSLFTTNSLERMETESSVIDETLREFTWRRVYGDNNCLFSCLNEDCVIYERENERGIRSVNIFKQIMGREIGELFNHIKILKSIASPFYYILPHQNEREYAVFKEDEDWCYRNRSSSYVVFNFESRLQIGIKNGS</sequence>